<dbReference type="AlphaFoldDB" id="A2FGZ5"/>
<accession>A2FGZ5</accession>
<dbReference type="EMBL" id="DS113787">
    <property type="protein sequence ID" value="EAX95808.1"/>
    <property type="molecule type" value="Genomic_DNA"/>
</dbReference>
<proteinExistence type="predicted"/>
<protein>
    <recommendedName>
        <fullName evidence="3">Bap-like</fullName>
    </recommendedName>
</protein>
<dbReference type="Proteomes" id="UP000001542">
    <property type="component" value="Unassembled WGS sequence"/>
</dbReference>
<sequence>MLSQAYKYQFIFDYNAPVLEITTCPILYRKATSISIITKLSDRDGPGNVKFVSYLDNRKNETLNYTANIHYDDGRLISISSIVSVPVPTKTGRHTLYMYVIDATNEVSNIISTTFLFENVFESHLKENHFKRNTRQHLLFSRIVDID</sequence>
<keyword evidence="2" id="KW-1185">Reference proteome</keyword>
<dbReference type="KEGG" id="tva:4753571"/>
<reference evidence="1" key="2">
    <citation type="journal article" date="2007" name="Science">
        <title>Draft genome sequence of the sexually transmitted pathogen Trichomonas vaginalis.</title>
        <authorList>
            <person name="Carlton J.M."/>
            <person name="Hirt R.P."/>
            <person name="Silva J.C."/>
            <person name="Delcher A.L."/>
            <person name="Schatz M."/>
            <person name="Zhao Q."/>
            <person name="Wortman J.R."/>
            <person name="Bidwell S.L."/>
            <person name="Alsmark U.C.M."/>
            <person name="Besteiro S."/>
            <person name="Sicheritz-Ponten T."/>
            <person name="Noel C.J."/>
            <person name="Dacks J.B."/>
            <person name="Foster P.G."/>
            <person name="Simillion C."/>
            <person name="Van de Peer Y."/>
            <person name="Miranda-Saavedra D."/>
            <person name="Barton G.J."/>
            <person name="Westrop G.D."/>
            <person name="Mueller S."/>
            <person name="Dessi D."/>
            <person name="Fiori P.L."/>
            <person name="Ren Q."/>
            <person name="Paulsen I."/>
            <person name="Zhang H."/>
            <person name="Bastida-Corcuera F.D."/>
            <person name="Simoes-Barbosa A."/>
            <person name="Brown M.T."/>
            <person name="Hayes R.D."/>
            <person name="Mukherjee M."/>
            <person name="Okumura C.Y."/>
            <person name="Schneider R."/>
            <person name="Smith A.J."/>
            <person name="Vanacova S."/>
            <person name="Villalvazo M."/>
            <person name="Haas B.J."/>
            <person name="Pertea M."/>
            <person name="Feldblyum T.V."/>
            <person name="Utterback T.R."/>
            <person name="Shu C.L."/>
            <person name="Osoegawa K."/>
            <person name="de Jong P.J."/>
            <person name="Hrdy I."/>
            <person name="Horvathova L."/>
            <person name="Zubacova Z."/>
            <person name="Dolezal P."/>
            <person name="Malik S.B."/>
            <person name="Logsdon J.M. Jr."/>
            <person name="Henze K."/>
            <person name="Gupta A."/>
            <person name="Wang C.C."/>
            <person name="Dunne R.L."/>
            <person name="Upcroft J.A."/>
            <person name="Upcroft P."/>
            <person name="White O."/>
            <person name="Salzberg S.L."/>
            <person name="Tang P."/>
            <person name="Chiu C.-H."/>
            <person name="Lee Y.-S."/>
            <person name="Embley T.M."/>
            <person name="Coombs G.H."/>
            <person name="Mottram J.C."/>
            <person name="Tachezy J."/>
            <person name="Fraser-Liggett C.M."/>
            <person name="Johnson P.J."/>
        </authorList>
    </citation>
    <scope>NUCLEOTIDE SEQUENCE [LARGE SCALE GENOMIC DNA]</scope>
    <source>
        <strain evidence="1">G3</strain>
    </source>
</reference>
<dbReference type="InParanoid" id="A2FGZ5"/>
<evidence type="ECO:0000313" key="1">
    <source>
        <dbReference type="EMBL" id="EAX95808.1"/>
    </source>
</evidence>
<evidence type="ECO:0000313" key="2">
    <source>
        <dbReference type="Proteomes" id="UP000001542"/>
    </source>
</evidence>
<dbReference type="VEuPathDB" id="TrichDB:TVAGG3_0859140"/>
<reference evidence="1" key="1">
    <citation type="submission" date="2006-10" db="EMBL/GenBank/DDBJ databases">
        <authorList>
            <person name="Amadeo P."/>
            <person name="Zhao Q."/>
            <person name="Wortman J."/>
            <person name="Fraser-Liggett C."/>
            <person name="Carlton J."/>
        </authorList>
    </citation>
    <scope>NUCLEOTIDE SEQUENCE</scope>
    <source>
        <strain evidence="1">G3</strain>
    </source>
</reference>
<evidence type="ECO:0008006" key="3">
    <source>
        <dbReference type="Google" id="ProtNLM"/>
    </source>
</evidence>
<organism evidence="1 2">
    <name type="scientific">Trichomonas vaginalis (strain ATCC PRA-98 / G3)</name>
    <dbReference type="NCBI Taxonomy" id="412133"/>
    <lineage>
        <taxon>Eukaryota</taxon>
        <taxon>Metamonada</taxon>
        <taxon>Parabasalia</taxon>
        <taxon>Trichomonadida</taxon>
        <taxon>Trichomonadidae</taxon>
        <taxon>Trichomonas</taxon>
    </lineage>
</organism>
<name>A2FGZ5_TRIV3</name>
<gene>
    <name evidence="1" type="ORF">TVAG_375170</name>
</gene>
<dbReference type="RefSeq" id="XP_001308738.1">
    <property type="nucleotide sequence ID" value="XM_001308737.1"/>
</dbReference>
<dbReference type="VEuPathDB" id="TrichDB:TVAG_375170"/>